<accession>A0A9W6YDK8</accession>
<reference evidence="2" key="1">
    <citation type="submission" date="2023-04" db="EMBL/GenBank/DDBJ databases">
        <title>Phytophthora fragariaefolia NBRC 109709.</title>
        <authorList>
            <person name="Ichikawa N."/>
            <person name="Sato H."/>
            <person name="Tonouchi N."/>
        </authorList>
    </citation>
    <scope>NUCLEOTIDE SEQUENCE</scope>
    <source>
        <strain evidence="2">NBRC 109709</strain>
    </source>
</reference>
<gene>
    <name evidence="2" type="ORF">Pfra01_002648100</name>
</gene>
<proteinExistence type="predicted"/>
<name>A0A9W6YDK8_9STRA</name>
<comment type="caution">
    <text evidence="2">The sequence shown here is derived from an EMBL/GenBank/DDBJ whole genome shotgun (WGS) entry which is preliminary data.</text>
</comment>
<evidence type="ECO:0000313" key="3">
    <source>
        <dbReference type="Proteomes" id="UP001165121"/>
    </source>
</evidence>
<evidence type="ECO:0000313" key="2">
    <source>
        <dbReference type="EMBL" id="GMF60901.1"/>
    </source>
</evidence>
<dbReference type="OrthoDB" id="126265at2759"/>
<protein>
    <submittedName>
        <fullName evidence="2">Unnamed protein product</fullName>
    </submittedName>
</protein>
<dbReference type="Proteomes" id="UP001165121">
    <property type="component" value="Unassembled WGS sequence"/>
</dbReference>
<organism evidence="2 3">
    <name type="scientific">Phytophthora fragariaefolia</name>
    <dbReference type="NCBI Taxonomy" id="1490495"/>
    <lineage>
        <taxon>Eukaryota</taxon>
        <taxon>Sar</taxon>
        <taxon>Stramenopiles</taxon>
        <taxon>Oomycota</taxon>
        <taxon>Peronosporomycetes</taxon>
        <taxon>Peronosporales</taxon>
        <taxon>Peronosporaceae</taxon>
        <taxon>Phytophthora</taxon>
    </lineage>
</organism>
<dbReference type="EMBL" id="BSXT01005563">
    <property type="protein sequence ID" value="GMF60901.1"/>
    <property type="molecule type" value="Genomic_DNA"/>
</dbReference>
<sequence>MGNELVRDQLAFAEDKGRPIFPVVLNDLEPGLDKRYTLVRSELFHFMANGMGFKMSCVRLAASLRLHFTVGQHAGSTTGSETEEIRNLDSIEEFN</sequence>
<feature type="region of interest" description="Disordered" evidence="1">
    <location>
        <begin position="73"/>
        <end position="95"/>
    </location>
</feature>
<keyword evidence="3" id="KW-1185">Reference proteome</keyword>
<dbReference type="AlphaFoldDB" id="A0A9W6YDK8"/>
<evidence type="ECO:0000256" key="1">
    <source>
        <dbReference type="SAM" id="MobiDB-lite"/>
    </source>
</evidence>